<feature type="transmembrane region" description="Helical" evidence="8">
    <location>
        <begin position="322"/>
        <end position="345"/>
    </location>
</feature>
<feature type="transmembrane region" description="Helical" evidence="8">
    <location>
        <begin position="232"/>
        <end position="256"/>
    </location>
</feature>
<feature type="transmembrane region" description="Helical" evidence="8">
    <location>
        <begin position="45"/>
        <end position="68"/>
    </location>
</feature>
<gene>
    <name evidence="10" type="primary">proP_2</name>
    <name evidence="10" type="ORF">BN59_01674</name>
</gene>
<feature type="transmembrane region" description="Helical" evidence="8">
    <location>
        <begin position="179"/>
        <end position="198"/>
    </location>
</feature>
<evidence type="ECO:0000313" key="11">
    <source>
        <dbReference type="Proteomes" id="UP000044071"/>
    </source>
</evidence>
<reference evidence="10 11" key="1">
    <citation type="submission" date="2014-06" db="EMBL/GenBank/DDBJ databases">
        <authorList>
            <person name="Urmite Genomes Urmite Genomes"/>
        </authorList>
    </citation>
    <scope>NUCLEOTIDE SEQUENCE [LARGE SCALE GENOMIC DNA]</scope>
</reference>
<feature type="transmembrane region" description="Helical" evidence="8">
    <location>
        <begin position="80"/>
        <end position="98"/>
    </location>
</feature>
<dbReference type="InterPro" id="IPR020846">
    <property type="entry name" value="MFS_dom"/>
</dbReference>
<keyword evidence="7 8" id="KW-0472">Membrane</keyword>
<evidence type="ECO:0000259" key="9">
    <source>
        <dbReference type="PROSITE" id="PS50850"/>
    </source>
</evidence>
<dbReference type="InterPro" id="IPR036259">
    <property type="entry name" value="MFS_trans_sf"/>
</dbReference>
<dbReference type="PANTHER" id="PTHR43528">
    <property type="entry name" value="ALPHA-KETOGLUTARATE PERMEASE"/>
    <property type="match status" value="1"/>
</dbReference>
<feature type="transmembrane region" description="Helical" evidence="8">
    <location>
        <begin position="104"/>
        <end position="123"/>
    </location>
</feature>
<dbReference type="STRING" id="1034943.BN59_01674"/>
<evidence type="ECO:0000256" key="1">
    <source>
        <dbReference type="ARBA" id="ARBA00004651"/>
    </source>
</evidence>
<organism evidence="10 11">
    <name type="scientific">Legionella massiliensis</name>
    <dbReference type="NCBI Taxonomy" id="1034943"/>
    <lineage>
        <taxon>Bacteria</taxon>
        <taxon>Pseudomonadati</taxon>
        <taxon>Pseudomonadota</taxon>
        <taxon>Gammaproteobacteria</taxon>
        <taxon>Legionellales</taxon>
        <taxon>Legionellaceae</taxon>
        <taxon>Legionella</taxon>
    </lineage>
</organism>
<dbReference type="Pfam" id="PF07690">
    <property type="entry name" value="MFS_1"/>
    <property type="match status" value="1"/>
</dbReference>
<dbReference type="Gene3D" id="1.20.1250.20">
    <property type="entry name" value="MFS general substrate transporter like domains"/>
    <property type="match status" value="1"/>
</dbReference>
<dbReference type="Proteomes" id="UP000044071">
    <property type="component" value="Unassembled WGS sequence"/>
</dbReference>
<dbReference type="RefSeq" id="WP_043873935.1">
    <property type="nucleotide sequence ID" value="NZ_CCVW01000002.1"/>
</dbReference>
<keyword evidence="6 8" id="KW-1133">Transmembrane helix</keyword>
<dbReference type="PANTHER" id="PTHR43528:SF7">
    <property type="entry name" value="MFS TRANSPORTER"/>
    <property type="match status" value="1"/>
</dbReference>
<evidence type="ECO:0000256" key="5">
    <source>
        <dbReference type="ARBA" id="ARBA00022847"/>
    </source>
</evidence>
<accession>A0A078KWN6</accession>
<keyword evidence="11" id="KW-1185">Reference proteome</keyword>
<dbReference type="FunFam" id="1.20.1250.20:FF:000001">
    <property type="entry name" value="Dicarboxylate MFS transporter"/>
    <property type="match status" value="1"/>
</dbReference>
<keyword evidence="3" id="KW-1003">Cell membrane</keyword>
<evidence type="ECO:0000256" key="8">
    <source>
        <dbReference type="SAM" id="Phobius"/>
    </source>
</evidence>
<dbReference type="SUPFAM" id="SSF103473">
    <property type="entry name" value="MFS general substrate transporter"/>
    <property type="match status" value="1"/>
</dbReference>
<keyword evidence="5" id="KW-0769">Symport</keyword>
<keyword evidence="2" id="KW-0813">Transport</keyword>
<evidence type="ECO:0000256" key="4">
    <source>
        <dbReference type="ARBA" id="ARBA00022692"/>
    </source>
</evidence>
<feature type="transmembrane region" description="Helical" evidence="8">
    <location>
        <begin position="144"/>
        <end position="167"/>
    </location>
</feature>
<feature type="transmembrane region" description="Helical" evidence="8">
    <location>
        <begin position="366"/>
        <end position="385"/>
    </location>
</feature>
<comment type="subcellular location">
    <subcellularLocation>
        <location evidence="1">Cell membrane</location>
        <topology evidence="1">Multi-pass membrane protein</topology>
    </subcellularLocation>
</comment>
<evidence type="ECO:0000256" key="2">
    <source>
        <dbReference type="ARBA" id="ARBA00022448"/>
    </source>
</evidence>
<name>A0A078KWN6_9GAMM</name>
<dbReference type="EMBL" id="CCSB01000002">
    <property type="protein sequence ID" value="CDZ77391.1"/>
    <property type="molecule type" value="Genomic_DNA"/>
</dbReference>
<dbReference type="eggNOG" id="COG0477">
    <property type="taxonomic scope" value="Bacteria"/>
</dbReference>
<feature type="transmembrane region" description="Helical" evidence="8">
    <location>
        <begin position="9"/>
        <end position="33"/>
    </location>
</feature>
<proteinExistence type="predicted"/>
<dbReference type="InterPro" id="IPR011701">
    <property type="entry name" value="MFS"/>
</dbReference>
<evidence type="ECO:0000256" key="6">
    <source>
        <dbReference type="ARBA" id="ARBA00022989"/>
    </source>
</evidence>
<evidence type="ECO:0000313" key="10">
    <source>
        <dbReference type="EMBL" id="CDZ77391.1"/>
    </source>
</evidence>
<feature type="transmembrane region" description="Helical" evidence="8">
    <location>
        <begin position="297"/>
        <end position="316"/>
    </location>
</feature>
<keyword evidence="4 8" id="KW-0812">Transmembrane</keyword>
<dbReference type="AlphaFoldDB" id="A0A078KWN6"/>
<feature type="transmembrane region" description="Helical" evidence="8">
    <location>
        <begin position="391"/>
        <end position="409"/>
    </location>
</feature>
<dbReference type="GO" id="GO:0005886">
    <property type="term" value="C:plasma membrane"/>
    <property type="evidence" value="ECO:0007669"/>
    <property type="project" value="UniProtKB-SubCell"/>
</dbReference>
<protein>
    <submittedName>
        <fullName evidence="10">Proline porter II</fullName>
    </submittedName>
</protein>
<dbReference type="GO" id="GO:0015293">
    <property type="term" value="F:symporter activity"/>
    <property type="evidence" value="ECO:0007669"/>
    <property type="project" value="UniProtKB-KW"/>
</dbReference>
<evidence type="ECO:0000256" key="7">
    <source>
        <dbReference type="ARBA" id="ARBA00023136"/>
    </source>
</evidence>
<feature type="transmembrane region" description="Helical" evidence="8">
    <location>
        <begin position="268"/>
        <end position="288"/>
    </location>
</feature>
<evidence type="ECO:0000256" key="3">
    <source>
        <dbReference type="ARBA" id="ARBA00022475"/>
    </source>
</evidence>
<feature type="domain" description="Major facilitator superfamily (MFS) profile" evidence="9">
    <location>
        <begin position="8"/>
        <end position="413"/>
    </location>
</feature>
<dbReference type="InterPro" id="IPR051084">
    <property type="entry name" value="H+-coupled_symporters"/>
</dbReference>
<sequence>MQKDQQRLLILSSLGGALELYDFIIFAIFASYISDAFFPASSEVASLMVAFATFAIGYLMRPLGGIIFGHFGDKFGRKKTFTISILMMAIATLGIGLTPTHNSIGITASILIILFRIIQGFSIGGEIPGAITYVTESMPERKGLACGVIFCALLTGILLGSVVHATIITLLSTEQLQSYGWRIPFILGGLFGLLSYHLRKDLHESSQFLAIEQSVEKFPIVTVLKQQFGSAIAGGLIVALCAAIITSLFLFTPSYFTSVLHLPANAYIWQRSLAIACGSSLCILFGYLSDILNVRRLVTSLALLTAALAFPIYSIYVYYPKLYYLAFIVSSLLLGASAGIIPGLLCELFPTKIRYSGIAVSYNLGFAFFGGLTPVISLSLIYYTGWLTSPALYLVSVACLAILSLWFLGQRYSFFNTTKIQPQEAIKNTN</sequence>
<dbReference type="PROSITE" id="PS50850">
    <property type="entry name" value="MFS"/>
    <property type="match status" value="1"/>
</dbReference>